<dbReference type="AlphaFoldDB" id="A0A7W3SYU7"/>
<sequence length="371" mass="41143">MATSTGYGGVNYSTTNAAGKKNIVNNQNKIANDQKYKQDEINRTLSVIANREKQGLNTSDQQKYLTVNLGYTAPTNQSNAMVQAANNVKSTPQATYTPPTSQTADTLNRINDFINKQSQFQFTTPDPFTYDQNSDPAYQAQLAEAKRNVENQQADTNAFLRAGGQGKSSYSEMVANQVGSNAMQSIANDLVPQLMQQAYQRYNDDANRNMQAQQLNYGVGQDTIGSLSNLYGLQDNEYFQKPIAEAQLTGNYLPTEARQAINNILGLKQQAEASGITAQERTALSQQADVYRTQLQALGIDPSFYGANRNYNQASASNPGIRTLAGQQLDMSRNDQAFNQQFSQDQFAYQKARDAISDQQWRAQFDQSVRQ</sequence>
<reference evidence="1 2" key="1">
    <citation type="submission" date="2020-08" db="EMBL/GenBank/DDBJ databases">
        <title>Genomic Encyclopedia of Type Strains, Phase III (KMG-III): the genomes of soil and plant-associated and newly described type strains.</title>
        <authorList>
            <person name="Whitman W."/>
        </authorList>
    </citation>
    <scope>NUCLEOTIDE SEQUENCE [LARGE SCALE GENOMIC DNA]</scope>
    <source>
        <strain evidence="1 2">CECT 8693</strain>
    </source>
</reference>
<name>A0A7W3SYU7_9BACL</name>
<feature type="non-terminal residue" evidence="1">
    <location>
        <position position="371"/>
    </location>
</feature>
<dbReference type="RefSeq" id="WP_182540384.1">
    <property type="nucleotide sequence ID" value="NZ_JACJIP010000060.1"/>
</dbReference>
<proteinExistence type="predicted"/>
<evidence type="ECO:0000313" key="1">
    <source>
        <dbReference type="EMBL" id="MBA9088648.1"/>
    </source>
</evidence>
<organism evidence="1 2">
    <name type="scientific">Fontibacillus solani</name>
    <dbReference type="NCBI Taxonomy" id="1572857"/>
    <lineage>
        <taxon>Bacteria</taxon>
        <taxon>Bacillati</taxon>
        <taxon>Bacillota</taxon>
        <taxon>Bacilli</taxon>
        <taxon>Bacillales</taxon>
        <taxon>Paenibacillaceae</taxon>
        <taxon>Fontibacillus</taxon>
    </lineage>
</organism>
<dbReference type="Proteomes" id="UP000567067">
    <property type="component" value="Unassembled WGS sequence"/>
</dbReference>
<comment type="caution">
    <text evidence="1">The sequence shown here is derived from an EMBL/GenBank/DDBJ whole genome shotgun (WGS) entry which is preliminary data.</text>
</comment>
<dbReference type="EMBL" id="JACJIP010000060">
    <property type="protein sequence ID" value="MBA9088648.1"/>
    <property type="molecule type" value="Genomic_DNA"/>
</dbReference>
<evidence type="ECO:0000313" key="2">
    <source>
        <dbReference type="Proteomes" id="UP000567067"/>
    </source>
</evidence>
<gene>
    <name evidence="1" type="ORF">FHR92_005166</name>
</gene>
<keyword evidence="2" id="KW-1185">Reference proteome</keyword>
<accession>A0A7W3SYU7</accession>
<protein>
    <submittedName>
        <fullName evidence="1">Uncharacterized protein</fullName>
    </submittedName>
</protein>